<evidence type="ECO:0000313" key="2">
    <source>
        <dbReference type="Proteomes" id="UP000652761"/>
    </source>
</evidence>
<organism evidence="1 2">
    <name type="scientific">Colocasia esculenta</name>
    <name type="common">Wild taro</name>
    <name type="synonym">Arum esculentum</name>
    <dbReference type="NCBI Taxonomy" id="4460"/>
    <lineage>
        <taxon>Eukaryota</taxon>
        <taxon>Viridiplantae</taxon>
        <taxon>Streptophyta</taxon>
        <taxon>Embryophyta</taxon>
        <taxon>Tracheophyta</taxon>
        <taxon>Spermatophyta</taxon>
        <taxon>Magnoliopsida</taxon>
        <taxon>Liliopsida</taxon>
        <taxon>Araceae</taxon>
        <taxon>Aroideae</taxon>
        <taxon>Colocasieae</taxon>
        <taxon>Colocasia</taxon>
    </lineage>
</organism>
<dbReference type="AlphaFoldDB" id="A0A843W994"/>
<sequence>MHYGETLPHWRLTFQTKEEYLLFQATASTHSLEFGAFVALMYIGVRQEFASSIPSKRNISSKLSESDSLQDVNDESEVTISSIFAMKARHEVVVSYEVVVLPKSMFK</sequence>
<reference evidence="1" key="1">
    <citation type="submission" date="2017-07" db="EMBL/GenBank/DDBJ databases">
        <title>Taro Niue Genome Assembly and Annotation.</title>
        <authorList>
            <person name="Atibalentja N."/>
            <person name="Keating K."/>
            <person name="Fields C.J."/>
        </authorList>
    </citation>
    <scope>NUCLEOTIDE SEQUENCE</scope>
    <source>
        <strain evidence="1">Niue_2</strain>
        <tissue evidence="1">Leaf</tissue>
    </source>
</reference>
<keyword evidence="2" id="KW-1185">Reference proteome</keyword>
<accession>A0A843W994</accession>
<gene>
    <name evidence="1" type="ORF">Taro_037274</name>
</gene>
<evidence type="ECO:0000313" key="1">
    <source>
        <dbReference type="EMBL" id="MQM04476.1"/>
    </source>
</evidence>
<name>A0A843W994_COLES</name>
<dbReference type="Proteomes" id="UP000652761">
    <property type="component" value="Unassembled WGS sequence"/>
</dbReference>
<proteinExistence type="predicted"/>
<comment type="caution">
    <text evidence="1">The sequence shown here is derived from an EMBL/GenBank/DDBJ whole genome shotgun (WGS) entry which is preliminary data.</text>
</comment>
<dbReference type="EMBL" id="NMUH01003223">
    <property type="protein sequence ID" value="MQM04476.1"/>
    <property type="molecule type" value="Genomic_DNA"/>
</dbReference>
<protein>
    <submittedName>
        <fullName evidence="1">Uncharacterized protein</fullName>
    </submittedName>
</protein>